<evidence type="ECO:0000256" key="10">
    <source>
        <dbReference type="ARBA" id="ARBA00023114"/>
    </source>
</evidence>
<feature type="signal peptide" evidence="15">
    <location>
        <begin position="1"/>
        <end position="23"/>
    </location>
</feature>
<dbReference type="PANTHER" id="PTHR33619">
    <property type="entry name" value="POLYSACCHARIDE EXPORT PROTEIN GFCE-RELATED"/>
    <property type="match status" value="1"/>
</dbReference>
<dbReference type="GO" id="GO:0015159">
    <property type="term" value="F:polysaccharide transmembrane transporter activity"/>
    <property type="evidence" value="ECO:0007669"/>
    <property type="project" value="InterPro"/>
</dbReference>
<dbReference type="Gene3D" id="3.10.560.10">
    <property type="entry name" value="Outer membrane lipoprotein wza domain like"/>
    <property type="match status" value="2"/>
</dbReference>
<dbReference type="InterPro" id="IPR054765">
    <property type="entry name" value="SLBB_dom"/>
</dbReference>
<dbReference type="STRING" id="282683.SAMN04488105_12518"/>
<keyword evidence="14" id="KW-0449">Lipoprotein</keyword>
<comment type="similarity">
    <text evidence="2">Belongs to the BexD/CtrA/VexA family.</text>
</comment>
<dbReference type="GO" id="GO:0046930">
    <property type="term" value="C:pore complex"/>
    <property type="evidence" value="ECO:0007669"/>
    <property type="project" value="UniProtKB-KW"/>
</dbReference>
<name>A0A1G7LM70_9RHOB</name>
<feature type="domain" description="SLBB" evidence="17">
    <location>
        <begin position="198"/>
        <end position="276"/>
    </location>
</feature>
<evidence type="ECO:0000256" key="13">
    <source>
        <dbReference type="ARBA" id="ARBA00023237"/>
    </source>
</evidence>
<organism evidence="18 19">
    <name type="scientific">Salipiger thiooxidans</name>
    <dbReference type="NCBI Taxonomy" id="282683"/>
    <lineage>
        <taxon>Bacteria</taxon>
        <taxon>Pseudomonadati</taxon>
        <taxon>Pseudomonadota</taxon>
        <taxon>Alphaproteobacteria</taxon>
        <taxon>Rhodobacterales</taxon>
        <taxon>Roseobacteraceae</taxon>
        <taxon>Salipiger</taxon>
    </lineage>
</organism>
<keyword evidence="6" id="KW-0812">Transmembrane</keyword>
<gene>
    <name evidence="18" type="ORF">SAMN04488105_12518</name>
</gene>
<keyword evidence="19" id="KW-1185">Reference proteome</keyword>
<evidence type="ECO:0000256" key="8">
    <source>
        <dbReference type="ARBA" id="ARBA00023047"/>
    </source>
</evidence>
<dbReference type="Proteomes" id="UP000198994">
    <property type="component" value="Unassembled WGS sequence"/>
</dbReference>
<evidence type="ECO:0000256" key="11">
    <source>
        <dbReference type="ARBA" id="ARBA00023136"/>
    </source>
</evidence>
<keyword evidence="11" id="KW-0472">Membrane</keyword>
<proteinExistence type="inferred from homology"/>
<dbReference type="AlphaFoldDB" id="A0A1G7LM70"/>
<keyword evidence="8" id="KW-0625">Polysaccharide transport</keyword>
<dbReference type="GO" id="GO:0015288">
    <property type="term" value="F:porin activity"/>
    <property type="evidence" value="ECO:0007669"/>
    <property type="project" value="UniProtKB-KW"/>
</dbReference>
<evidence type="ECO:0000313" key="19">
    <source>
        <dbReference type="Proteomes" id="UP000198994"/>
    </source>
</evidence>
<evidence type="ECO:0000256" key="7">
    <source>
        <dbReference type="ARBA" id="ARBA00022729"/>
    </source>
</evidence>
<evidence type="ECO:0000256" key="3">
    <source>
        <dbReference type="ARBA" id="ARBA00022448"/>
    </source>
</evidence>
<evidence type="ECO:0000256" key="5">
    <source>
        <dbReference type="ARBA" id="ARBA00022597"/>
    </source>
</evidence>
<dbReference type="PROSITE" id="PS51257">
    <property type="entry name" value="PROKAR_LIPOPROTEIN"/>
    <property type="match status" value="1"/>
</dbReference>
<dbReference type="EMBL" id="FNAV01000025">
    <property type="protein sequence ID" value="SDF50608.1"/>
    <property type="molecule type" value="Genomic_DNA"/>
</dbReference>
<evidence type="ECO:0000259" key="16">
    <source>
        <dbReference type="Pfam" id="PF02563"/>
    </source>
</evidence>
<keyword evidence="4" id="KW-1134">Transmembrane beta strand</keyword>
<protein>
    <submittedName>
        <fullName evidence="18">Polysaccharide export outer membrane protein</fullName>
    </submittedName>
</protein>
<keyword evidence="13" id="KW-0998">Cell outer membrane</keyword>
<dbReference type="Gene3D" id="3.30.1950.10">
    <property type="entry name" value="wza like domain"/>
    <property type="match status" value="1"/>
</dbReference>
<dbReference type="GO" id="GO:0009279">
    <property type="term" value="C:cell outer membrane"/>
    <property type="evidence" value="ECO:0007669"/>
    <property type="project" value="UniProtKB-SubCell"/>
</dbReference>
<keyword evidence="3" id="KW-0813">Transport</keyword>
<evidence type="ECO:0000256" key="9">
    <source>
        <dbReference type="ARBA" id="ARBA00023065"/>
    </source>
</evidence>
<dbReference type="Pfam" id="PF02563">
    <property type="entry name" value="Poly_export"/>
    <property type="match status" value="1"/>
</dbReference>
<comment type="subcellular location">
    <subcellularLocation>
        <location evidence="1">Cell outer membrane</location>
        <topology evidence="1">Multi-pass membrane protein</topology>
    </subcellularLocation>
</comment>
<keyword evidence="10" id="KW-0626">Porin</keyword>
<keyword evidence="7 15" id="KW-0732">Signal</keyword>
<accession>A0A1G7LM70</accession>
<evidence type="ECO:0000256" key="1">
    <source>
        <dbReference type="ARBA" id="ARBA00004571"/>
    </source>
</evidence>
<keyword evidence="9" id="KW-0406">Ion transport</keyword>
<feature type="chain" id="PRO_5011655034" evidence="15">
    <location>
        <begin position="24"/>
        <end position="457"/>
    </location>
</feature>
<evidence type="ECO:0000313" key="18">
    <source>
        <dbReference type="EMBL" id="SDF50608.1"/>
    </source>
</evidence>
<evidence type="ECO:0000256" key="6">
    <source>
        <dbReference type="ARBA" id="ARBA00022692"/>
    </source>
</evidence>
<sequence length="457" mass="49246">MSRQVFGSLAVIGTLMLSACGVAYQSPSVNPMTGGADSKVRVLEITPESVMVANRSTYSPKELPGVFFATAGGGSTPRGAGAAPEPVIDYQNRPGALETRVPPALPELPYTIGVGDVLLLATPQVGSTVEQLTGLLAASNARQGYTVQDDGAIAIPNVGRVQVSGMTLEEAESRLFQRLVENQIDPTFSLEVSQFNSKRVSIGGAVAQPTVAPITLTPLYLDAALSAAGGVTAQDLDYASVRIYRDGTIYQIPLRELYSDRSLARIQLTDGDAVFVDTEYELDLAQAYFAERIRLAEFQQDARVAALNELTAEVNIRRGALNEARDNYMTRLELDSVDRDYVYLAGEVGEQSRYPLPFGKTASLADALYSSSGVPTRTGNVAEIYVLRGSPDPREFGALTAWQLDGRNATNFLLATRFQLRPNDVIFVAEQPVTKWNRVITQITPSLINTAAAQTLN</sequence>
<evidence type="ECO:0000256" key="14">
    <source>
        <dbReference type="ARBA" id="ARBA00023288"/>
    </source>
</evidence>
<feature type="domain" description="SLBB" evidence="17">
    <location>
        <begin position="342"/>
        <end position="428"/>
    </location>
</feature>
<reference evidence="19" key="1">
    <citation type="submission" date="2016-10" db="EMBL/GenBank/DDBJ databases">
        <authorList>
            <person name="Varghese N."/>
            <person name="Submissions S."/>
        </authorList>
    </citation>
    <scope>NUCLEOTIDE SEQUENCE [LARGE SCALE GENOMIC DNA]</scope>
    <source>
        <strain evidence="19">DSM 10146</strain>
    </source>
</reference>
<evidence type="ECO:0000256" key="15">
    <source>
        <dbReference type="SAM" id="SignalP"/>
    </source>
</evidence>
<evidence type="ECO:0000259" key="17">
    <source>
        <dbReference type="Pfam" id="PF22461"/>
    </source>
</evidence>
<evidence type="ECO:0000256" key="4">
    <source>
        <dbReference type="ARBA" id="ARBA00022452"/>
    </source>
</evidence>
<dbReference type="PANTHER" id="PTHR33619:SF3">
    <property type="entry name" value="POLYSACCHARIDE EXPORT PROTEIN GFCE-RELATED"/>
    <property type="match status" value="1"/>
</dbReference>
<evidence type="ECO:0000256" key="2">
    <source>
        <dbReference type="ARBA" id="ARBA00009450"/>
    </source>
</evidence>
<dbReference type="InterPro" id="IPR049712">
    <property type="entry name" value="Poly_export"/>
</dbReference>
<dbReference type="GO" id="GO:0006811">
    <property type="term" value="P:monoatomic ion transport"/>
    <property type="evidence" value="ECO:0007669"/>
    <property type="project" value="UniProtKB-KW"/>
</dbReference>
<dbReference type="InterPro" id="IPR003715">
    <property type="entry name" value="Poly_export_N"/>
</dbReference>
<keyword evidence="12" id="KW-0564">Palmitate</keyword>
<evidence type="ECO:0000256" key="12">
    <source>
        <dbReference type="ARBA" id="ARBA00023139"/>
    </source>
</evidence>
<dbReference type="Pfam" id="PF22461">
    <property type="entry name" value="SLBB_2"/>
    <property type="match status" value="2"/>
</dbReference>
<keyword evidence="5" id="KW-0762">Sugar transport</keyword>
<feature type="domain" description="Polysaccharide export protein N-terminal" evidence="16">
    <location>
        <begin position="109"/>
        <end position="192"/>
    </location>
</feature>